<comment type="caution">
    <text evidence="5">The sequence shown here is derived from an EMBL/GenBank/DDBJ whole genome shotgun (WGS) entry which is preliminary data.</text>
</comment>
<dbReference type="PANTHER" id="PTHR46796">
    <property type="entry name" value="HTH-TYPE TRANSCRIPTIONAL ACTIVATOR RHAS-RELATED"/>
    <property type="match status" value="1"/>
</dbReference>
<sequence>MLSETVHRTDDIPVAERLDWWRELMEQTIAPMEVTSERETEFSANQRLLELGESSVWPTTVGPSRYRRTERMIRRSDPERYHLTLLLPGSAPLRVIHGEHDDLHDAPGVYVIDTSVPSEVRSVGDGVLVGVGVEVPKVLLPAVPGRRTDSLLGLPMSGQNGFGGLLAQFLLSVSTDTDRYRPADAGRLGTVLLDLVSGLFAQYLDADRMLPYDTRRRNLVVRIRAFIERHLGDPRLTPGTVAAAHHLSTRQLHRLFEGEALTVASLIRHRRLERVRRDLADPACRTTPIHVIAARSGFRATAHFSRAFRAEYGMPPSEYRWRALEVGALGQACVAENQRHDAPLPEASGMPGARVAVFGH</sequence>
<evidence type="ECO:0000256" key="3">
    <source>
        <dbReference type="ARBA" id="ARBA00023163"/>
    </source>
</evidence>
<dbReference type="EMBL" id="WMLF01000289">
    <property type="protein sequence ID" value="MBB1245479.1"/>
    <property type="molecule type" value="Genomic_DNA"/>
</dbReference>
<dbReference type="Gene3D" id="1.10.10.60">
    <property type="entry name" value="Homeodomain-like"/>
    <property type="match status" value="1"/>
</dbReference>
<evidence type="ECO:0000256" key="2">
    <source>
        <dbReference type="ARBA" id="ARBA00023125"/>
    </source>
</evidence>
<dbReference type="PROSITE" id="PS00041">
    <property type="entry name" value="HTH_ARAC_FAMILY_1"/>
    <property type="match status" value="1"/>
</dbReference>
<dbReference type="InterPro" id="IPR009057">
    <property type="entry name" value="Homeodomain-like_sf"/>
</dbReference>
<dbReference type="PANTHER" id="PTHR46796:SF6">
    <property type="entry name" value="ARAC SUBFAMILY"/>
    <property type="match status" value="1"/>
</dbReference>
<feature type="domain" description="HTH araC/xylS-type" evidence="4">
    <location>
        <begin position="221"/>
        <end position="322"/>
    </location>
</feature>
<proteinExistence type="predicted"/>
<dbReference type="InterPro" id="IPR018060">
    <property type="entry name" value="HTH_AraC"/>
</dbReference>
<dbReference type="PRINTS" id="PR00032">
    <property type="entry name" value="HTHARAC"/>
</dbReference>
<protein>
    <submittedName>
        <fullName evidence="5">Helix-turn-helix domain-containing protein</fullName>
    </submittedName>
</protein>
<evidence type="ECO:0000313" key="6">
    <source>
        <dbReference type="Proteomes" id="UP000766698"/>
    </source>
</evidence>
<dbReference type="InterPro" id="IPR050204">
    <property type="entry name" value="AraC_XylS_family_regulators"/>
</dbReference>
<gene>
    <name evidence="5" type="ORF">GL263_18195</name>
</gene>
<reference evidence="6" key="1">
    <citation type="journal article" date="2020" name="Syst. Appl. Microbiol.">
        <title>Streptomyces alkaliterrae sp. nov., isolated from an alkaline soil, and emended descriptions of Streptomyces alkaliphilus, Streptomyces calidiresistens and Streptomyces durbertensis.</title>
        <authorList>
            <person name="Swiecimska M."/>
            <person name="Golinska P."/>
            <person name="Nouioui I."/>
            <person name="Wypij M."/>
            <person name="Rai M."/>
            <person name="Sangal V."/>
            <person name="Goodfellow M."/>
        </authorList>
    </citation>
    <scope>NUCLEOTIDE SEQUENCE [LARGE SCALE GENOMIC DNA]</scope>
    <source>
        <strain evidence="6">DSM 104538</strain>
    </source>
</reference>
<dbReference type="Proteomes" id="UP000766698">
    <property type="component" value="Unassembled WGS sequence"/>
</dbReference>
<keyword evidence="3" id="KW-0804">Transcription</keyword>
<evidence type="ECO:0000259" key="4">
    <source>
        <dbReference type="PROSITE" id="PS01124"/>
    </source>
</evidence>
<dbReference type="SMART" id="SM00342">
    <property type="entry name" value="HTH_ARAC"/>
    <property type="match status" value="1"/>
</dbReference>
<dbReference type="InterPro" id="IPR018062">
    <property type="entry name" value="HTH_AraC-typ_CS"/>
</dbReference>
<organism evidence="5 6">
    <name type="scientific">Streptomyces durbertensis</name>
    <dbReference type="NCBI Taxonomy" id="2448886"/>
    <lineage>
        <taxon>Bacteria</taxon>
        <taxon>Bacillati</taxon>
        <taxon>Actinomycetota</taxon>
        <taxon>Actinomycetes</taxon>
        <taxon>Kitasatosporales</taxon>
        <taxon>Streptomycetaceae</taxon>
        <taxon>Streptomyces</taxon>
    </lineage>
</organism>
<evidence type="ECO:0000256" key="1">
    <source>
        <dbReference type="ARBA" id="ARBA00023015"/>
    </source>
</evidence>
<dbReference type="Pfam" id="PF12833">
    <property type="entry name" value="HTH_18"/>
    <property type="match status" value="1"/>
</dbReference>
<dbReference type="InterPro" id="IPR035418">
    <property type="entry name" value="AraC-bd_2"/>
</dbReference>
<dbReference type="Pfam" id="PF14525">
    <property type="entry name" value="AraC_binding_2"/>
    <property type="match status" value="1"/>
</dbReference>
<evidence type="ECO:0000313" key="5">
    <source>
        <dbReference type="EMBL" id="MBB1245479.1"/>
    </source>
</evidence>
<accession>A0ABR6EJG0</accession>
<name>A0ABR6EJG0_9ACTN</name>
<dbReference type="SUPFAM" id="SSF46689">
    <property type="entry name" value="Homeodomain-like"/>
    <property type="match status" value="1"/>
</dbReference>
<keyword evidence="1" id="KW-0805">Transcription regulation</keyword>
<dbReference type="InterPro" id="IPR020449">
    <property type="entry name" value="Tscrpt_reg_AraC-type_HTH"/>
</dbReference>
<keyword evidence="6" id="KW-1185">Reference proteome</keyword>
<dbReference type="PROSITE" id="PS01124">
    <property type="entry name" value="HTH_ARAC_FAMILY_2"/>
    <property type="match status" value="1"/>
</dbReference>
<keyword evidence="2" id="KW-0238">DNA-binding</keyword>